<dbReference type="KEGG" id="tot:TOT_020000784"/>
<dbReference type="AlphaFoldDB" id="J4DPD8"/>
<evidence type="ECO:0000313" key="2">
    <source>
        <dbReference type="Proteomes" id="UP000003786"/>
    </source>
</evidence>
<accession>J4DPD8</accession>
<dbReference type="Proteomes" id="UP000003786">
    <property type="component" value="Chromosome 2"/>
</dbReference>
<dbReference type="GeneID" id="20714904"/>
<name>J4DPD8_THEOR</name>
<dbReference type="RefSeq" id="XP_009690830.1">
    <property type="nucleotide sequence ID" value="XM_009692535.1"/>
</dbReference>
<sequence length="33" mass="3952">MHVNQQFLRKLLSKIHDIVKAQKRAKSQYKADK</sequence>
<dbReference type="VEuPathDB" id="PiroplasmaDB:TOT_020000784"/>
<evidence type="ECO:0000313" key="1">
    <source>
        <dbReference type="EMBL" id="BAM40529.1"/>
    </source>
</evidence>
<proteinExistence type="predicted"/>
<reference evidence="1 2" key="1">
    <citation type="journal article" date="2012" name="MBio">
        <title>Comparative genome analysis of three eukaryotic parasites with differing abilities to transform leukocytes reveals key mediators of Theileria-induced leukocyte transformation.</title>
        <authorList>
            <person name="Hayashida K."/>
            <person name="Hara Y."/>
            <person name="Abe T."/>
            <person name="Yamasaki C."/>
            <person name="Toyoda A."/>
            <person name="Kosuge T."/>
            <person name="Suzuki Y."/>
            <person name="Sato Y."/>
            <person name="Kawashima S."/>
            <person name="Katayama T."/>
            <person name="Wakaguri H."/>
            <person name="Inoue N."/>
            <person name="Homma K."/>
            <person name="Tada-Umezaki M."/>
            <person name="Yagi Y."/>
            <person name="Fujii Y."/>
            <person name="Habara T."/>
            <person name="Kanehisa M."/>
            <person name="Watanabe H."/>
            <person name="Ito K."/>
            <person name="Gojobori T."/>
            <person name="Sugawara H."/>
            <person name="Imanishi T."/>
            <person name="Weir W."/>
            <person name="Gardner M."/>
            <person name="Pain A."/>
            <person name="Shiels B."/>
            <person name="Hattori M."/>
            <person name="Nene V."/>
            <person name="Sugimoto C."/>
        </authorList>
    </citation>
    <scope>NUCLEOTIDE SEQUENCE [LARGE SCALE GENOMIC DNA]</scope>
    <source>
        <strain evidence="1 2">Shintoku</strain>
    </source>
</reference>
<dbReference type="EMBL" id="AP011947">
    <property type="protein sequence ID" value="BAM40529.1"/>
    <property type="molecule type" value="Genomic_DNA"/>
</dbReference>
<gene>
    <name evidence="1" type="ORF">TOT_020000784</name>
</gene>
<protein>
    <submittedName>
        <fullName evidence="1">Uncharacterized protein</fullName>
    </submittedName>
</protein>
<keyword evidence="2" id="KW-1185">Reference proteome</keyword>
<organism evidence="1 2">
    <name type="scientific">Theileria orientalis strain Shintoku</name>
    <dbReference type="NCBI Taxonomy" id="869250"/>
    <lineage>
        <taxon>Eukaryota</taxon>
        <taxon>Sar</taxon>
        <taxon>Alveolata</taxon>
        <taxon>Apicomplexa</taxon>
        <taxon>Aconoidasida</taxon>
        <taxon>Piroplasmida</taxon>
        <taxon>Theileriidae</taxon>
        <taxon>Theileria</taxon>
    </lineage>
</organism>